<dbReference type="Proteomes" id="UP000188820">
    <property type="component" value="Unassembled WGS sequence"/>
</dbReference>
<dbReference type="Pfam" id="PF01809">
    <property type="entry name" value="YidD"/>
    <property type="match status" value="1"/>
</dbReference>
<sequence length="67" mass="7830">MVWLSIQLILLYQRLAPTRIRNSCRFEPSCSNYAILSIQKYGCLKGWKMAFNRLSRCKFPNGGKDFP</sequence>
<evidence type="ECO:0008006" key="3">
    <source>
        <dbReference type="Google" id="ProtNLM"/>
    </source>
</evidence>
<gene>
    <name evidence="1" type="ORF">BKG89_09925</name>
</gene>
<organism evidence="1 2">
    <name type="scientific">Rodentibacter caecimuris</name>
    <dbReference type="NCBI Taxonomy" id="1796644"/>
    <lineage>
        <taxon>Bacteria</taxon>
        <taxon>Pseudomonadati</taxon>
        <taxon>Pseudomonadota</taxon>
        <taxon>Gammaproteobacteria</taxon>
        <taxon>Pasteurellales</taxon>
        <taxon>Pasteurellaceae</taxon>
        <taxon>Rodentibacter</taxon>
    </lineage>
</organism>
<evidence type="ECO:0000313" key="2">
    <source>
        <dbReference type="Proteomes" id="UP000188820"/>
    </source>
</evidence>
<evidence type="ECO:0000313" key="1">
    <source>
        <dbReference type="EMBL" id="OOF67242.1"/>
    </source>
</evidence>
<dbReference type="RefSeq" id="WP_077464544.1">
    <property type="nucleotide sequence ID" value="NZ_MLAA01000045.1"/>
</dbReference>
<keyword evidence="2" id="KW-1185">Reference proteome</keyword>
<dbReference type="NCBIfam" id="TIGR00278">
    <property type="entry name" value="membrane protein insertion efficiency factor YidD"/>
    <property type="match status" value="1"/>
</dbReference>
<protein>
    <recommendedName>
        <fullName evidence="3">Membrane protein insertion efficiency factor YidD</fullName>
    </recommendedName>
</protein>
<dbReference type="SMART" id="SM01234">
    <property type="entry name" value="Haemolytic"/>
    <property type="match status" value="1"/>
</dbReference>
<dbReference type="PANTHER" id="PTHR33383:SF1">
    <property type="entry name" value="MEMBRANE PROTEIN INSERTION EFFICIENCY FACTOR-RELATED"/>
    <property type="match status" value="1"/>
</dbReference>
<name>A0ABX3KYL7_9PAST</name>
<dbReference type="InterPro" id="IPR002696">
    <property type="entry name" value="Membr_insert_effic_factor_YidD"/>
</dbReference>
<dbReference type="EMBL" id="MLAA01000045">
    <property type="protein sequence ID" value="OOF67242.1"/>
    <property type="molecule type" value="Genomic_DNA"/>
</dbReference>
<reference evidence="1 2" key="1">
    <citation type="submission" date="2016-10" db="EMBL/GenBank/DDBJ databases">
        <title>Rodentibacter gen. nov. and new species.</title>
        <authorList>
            <person name="Christensen H."/>
        </authorList>
    </citation>
    <scope>NUCLEOTIDE SEQUENCE [LARGE SCALE GENOMIC DNA]</scope>
    <source>
        <strain evidence="1 2">1998236014</strain>
    </source>
</reference>
<comment type="caution">
    <text evidence="1">The sequence shown here is derived from an EMBL/GenBank/DDBJ whole genome shotgun (WGS) entry which is preliminary data.</text>
</comment>
<proteinExistence type="predicted"/>
<accession>A0ABX3KYL7</accession>
<dbReference type="PANTHER" id="PTHR33383">
    <property type="entry name" value="MEMBRANE PROTEIN INSERTION EFFICIENCY FACTOR-RELATED"/>
    <property type="match status" value="1"/>
</dbReference>